<name>A0A0L8VAV3_9BACT</name>
<dbReference type="Proteomes" id="UP000036958">
    <property type="component" value="Unassembled WGS sequence"/>
</dbReference>
<evidence type="ECO:0000313" key="2">
    <source>
        <dbReference type="Proteomes" id="UP000036958"/>
    </source>
</evidence>
<dbReference type="EMBL" id="LGIA01000124">
    <property type="protein sequence ID" value="KOH45483.1"/>
    <property type="molecule type" value="Genomic_DNA"/>
</dbReference>
<comment type="caution">
    <text evidence="1">The sequence shown here is derived from an EMBL/GenBank/DDBJ whole genome shotgun (WGS) entry which is preliminary data.</text>
</comment>
<keyword evidence="2" id="KW-1185">Reference proteome</keyword>
<dbReference type="AlphaFoldDB" id="A0A0L8VAV3"/>
<gene>
    <name evidence="1" type="ORF">NC99_16980</name>
</gene>
<dbReference type="STRING" id="1409788.NC99_16980"/>
<proteinExistence type="predicted"/>
<protein>
    <submittedName>
        <fullName evidence="1">Uncharacterized protein</fullName>
    </submittedName>
</protein>
<accession>A0A0L8VAV3</accession>
<organism evidence="1 2">
    <name type="scientific">Sunxiuqinia dokdonensis</name>
    <dbReference type="NCBI Taxonomy" id="1409788"/>
    <lineage>
        <taxon>Bacteria</taxon>
        <taxon>Pseudomonadati</taxon>
        <taxon>Bacteroidota</taxon>
        <taxon>Bacteroidia</taxon>
        <taxon>Marinilabiliales</taxon>
        <taxon>Prolixibacteraceae</taxon>
        <taxon>Sunxiuqinia</taxon>
    </lineage>
</organism>
<evidence type="ECO:0000313" key="1">
    <source>
        <dbReference type="EMBL" id="KOH45483.1"/>
    </source>
</evidence>
<sequence length="43" mass="4860">MKVAFGDCQAYFLLVFFRKSMSRFLCQNVLVGAGWSDLRLAVA</sequence>
<reference evidence="2" key="1">
    <citation type="submission" date="2015-07" db="EMBL/GenBank/DDBJ databases">
        <title>Genome sequencing of Sunxiuqinia dokdonensis strain SK.</title>
        <authorList>
            <person name="Ahn S."/>
            <person name="Kim B.-C."/>
        </authorList>
    </citation>
    <scope>NUCLEOTIDE SEQUENCE [LARGE SCALE GENOMIC DNA]</scope>
    <source>
        <strain evidence="2">SK</strain>
    </source>
</reference>